<gene>
    <name evidence="1" type="ORF">POG00_04425</name>
</gene>
<evidence type="ECO:0000313" key="1">
    <source>
        <dbReference type="EMBL" id="MDC0827953.1"/>
    </source>
</evidence>
<dbReference type="AlphaFoldDB" id="A0AAW6FPP7"/>
<accession>A0AAW6FPP7</accession>
<evidence type="ECO:0000313" key="2">
    <source>
        <dbReference type="Proteomes" id="UP001220658"/>
    </source>
</evidence>
<organism evidence="1 2">
    <name type="scientific">Faecalitalea cylindroides</name>
    <dbReference type="NCBI Taxonomy" id="39483"/>
    <lineage>
        <taxon>Bacteria</taxon>
        <taxon>Bacillati</taxon>
        <taxon>Bacillota</taxon>
        <taxon>Erysipelotrichia</taxon>
        <taxon>Erysipelotrichales</taxon>
        <taxon>Erysipelotrichaceae</taxon>
        <taxon>Faecalitalea</taxon>
    </lineage>
</organism>
<reference evidence="1" key="1">
    <citation type="submission" date="2023-01" db="EMBL/GenBank/DDBJ databases">
        <title>Human gut microbiome strain richness.</title>
        <authorList>
            <person name="Chen-Liaw A."/>
        </authorList>
    </citation>
    <scope>NUCLEOTIDE SEQUENCE</scope>
    <source>
        <strain evidence="1">D55st1_G4_D55t1_190419</strain>
    </source>
</reference>
<comment type="caution">
    <text evidence="1">The sequence shown here is derived from an EMBL/GenBank/DDBJ whole genome shotgun (WGS) entry which is preliminary data.</text>
</comment>
<sequence length="98" mass="11762">MKENINVYEVSYRIEFIGEMDEVCVHEIRERGSDLNSLSSSEYLYQQLKYILTNSYFVESEPIQIRKEVTLNGEYYDSDEWDIQVKKNSFEMKILDLE</sequence>
<dbReference type="EMBL" id="JAQNCK010000009">
    <property type="protein sequence ID" value="MDC0827953.1"/>
    <property type="molecule type" value="Genomic_DNA"/>
</dbReference>
<protein>
    <submittedName>
        <fullName evidence="1">Uncharacterized protein</fullName>
    </submittedName>
</protein>
<name>A0AAW6FPP7_9FIRM</name>
<dbReference type="RefSeq" id="WP_195191129.1">
    <property type="nucleotide sequence ID" value="NZ_JADMUL010000011.1"/>
</dbReference>
<proteinExistence type="predicted"/>
<dbReference type="Proteomes" id="UP001220658">
    <property type="component" value="Unassembled WGS sequence"/>
</dbReference>